<protein>
    <recommendedName>
        <fullName evidence="4">Zn(2)-C6 fungal-type domain-containing protein</fullName>
    </recommendedName>
</protein>
<keyword evidence="3" id="KW-1185">Reference proteome</keyword>
<accession>A0A6G1GI23</accession>
<feature type="non-terminal residue" evidence="2">
    <location>
        <position position="1"/>
    </location>
</feature>
<evidence type="ECO:0000256" key="1">
    <source>
        <dbReference type="SAM" id="Coils"/>
    </source>
</evidence>
<feature type="coiled-coil region" evidence="1">
    <location>
        <begin position="55"/>
        <end position="117"/>
    </location>
</feature>
<keyword evidence="1" id="KW-0175">Coiled coil</keyword>
<gene>
    <name evidence="2" type="ORF">K402DRAFT_313252</name>
</gene>
<organism evidence="2 3">
    <name type="scientific">Aulographum hederae CBS 113979</name>
    <dbReference type="NCBI Taxonomy" id="1176131"/>
    <lineage>
        <taxon>Eukaryota</taxon>
        <taxon>Fungi</taxon>
        <taxon>Dikarya</taxon>
        <taxon>Ascomycota</taxon>
        <taxon>Pezizomycotina</taxon>
        <taxon>Dothideomycetes</taxon>
        <taxon>Pleosporomycetidae</taxon>
        <taxon>Aulographales</taxon>
        <taxon>Aulographaceae</taxon>
    </lineage>
</organism>
<evidence type="ECO:0000313" key="3">
    <source>
        <dbReference type="Proteomes" id="UP000800041"/>
    </source>
</evidence>
<evidence type="ECO:0008006" key="4">
    <source>
        <dbReference type="Google" id="ProtNLM"/>
    </source>
</evidence>
<name>A0A6G1GI23_9PEZI</name>
<sequence length="121" mass="14356">SSTIRRHRLYEFIESAGEVMVKKCSTCEKHGRICKVHVRSGKCSECLRRGQRCDVKVTQSEFKRLAEEKDRLRKRIQESRDEQEAAMKIHEKALEDLKIARAREERLRQQMDLIDRRAEEA</sequence>
<evidence type="ECO:0000313" key="2">
    <source>
        <dbReference type="EMBL" id="KAF1980586.1"/>
    </source>
</evidence>
<proteinExistence type="predicted"/>
<feature type="non-terminal residue" evidence="2">
    <location>
        <position position="121"/>
    </location>
</feature>
<dbReference type="Proteomes" id="UP000800041">
    <property type="component" value="Unassembled WGS sequence"/>
</dbReference>
<dbReference type="EMBL" id="ML977256">
    <property type="protein sequence ID" value="KAF1980586.1"/>
    <property type="molecule type" value="Genomic_DNA"/>
</dbReference>
<dbReference type="AlphaFoldDB" id="A0A6G1GI23"/>
<dbReference type="OrthoDB" id="3943416at2759"/>
<reference evidence="2" key="1">
    <citation type="journal article" date="2020" name="Stud. Mycol.">
        <title>101 Dothideomycetes genomes: a test case for predicting lifestyles and emergence of pathogens.</title>
        <authorList>
            <person name="Haridas S."/>
            <person name="Albert R."/>
            <person name="Binder M."/>
            <person name="Bloem J."/>
            <person name="Labutti K."/>
            <person name="Salamov A."/>
            <person name="Andreopoulos B."/>
            <person name="Baker S."/>
            <person name="Barry K."/>
            <person name="Bills G."/>
            <person name="Bluhm B."/>
            <person name="Cannon C."/>
            <person name="Castanera R."/>
            <person name="Culley D."/>
            <person name="Daum C."/>
            <person name="Ezra D."/>
            <person name="Gonzalez J."/>
            <person name="Henrissat B."/>
            <person name="Kuo A."/>
            <person name="Liang C."/>
            <person name="Lipzen A."/>
            <person name="Lutzoni F."/>
            <person name="Magnuson J."/>
            <person name="Mondo S."/>
            <person name="Nolan M."/>
            <person name="Ohm R."/>
            <person name="Pangilinan J."/>
            <person name="Park H.-J."/>
            <person name="Ramirez L."/>
            <person name="Alfaro M."/>
            <person name="Sun H."/>
            <person name="Tritt A."/>
            <person name="Yoshinaga Y."/>
            <person name="Zwiers L.-H."/>
            <person name="Turgeon B."/>
            <person name="Goodwin S."/>
            <person name="Spatafora J."/>
            <person name="Crous P."/>
            <person name="Grigoriev I."/>
        </authorList>
    </citation>
    <scope>NUCLEOTIDE SEQUENCE</scope>
    <source>
        <strain evidence="2">CBS 113979</strain>
    </source>
</reference>